<dbReference type="PANTHER" id="PTHR43712:SF2">
    <property type="entry name" value="O-METHYLTRANSFERASE CICE"/>
    <property type="match status" value="1"/>
</dbReference>
<evidence type="ECO:0000259" key="4">
    <source>
        <dbReference type="Pfam" id="PF00891"/>
    </source>
</evidence>
<dbReference type="EMBL" id="UINC01088539">
    <property type="protein sequence ID" value="SVC38857.1"/>
    <property type="molecule type" value="Genomic_DNA"/>
</dbReference>
<dbReference type="Pfam" id="PF00891">
    <property type="entry name" value="Methyltransf_2"/>
    <property type="match status" value="1"/>
</dbReference>
<dbReference type="Gene3D" id="3.40.50.150">
    <property type="entry name" value="Vaccinia Virus protein VP39"/>
    <property type="match status" value="1"/>
</dbReference>
<keyword evidence="3" id="KW-0949">S-adenosyl-L-methionine</keyword>
<dbReference type="GO" id="GO:0032259">
    <property type="term" value="P:methylation"/>
    <property type="evidence" value="ECO:0007669"/>
    <property type="project" value="UniProtKB-KW"/>
</dbReference>
<accession>A0A382LU44</accession>
<dbReference type="InterPro" id="IPR029063">
    <property type="entry name" value="SAM-dependent_MTases_sf"/>
</dbReference>
<feature type="domain" description="O-methyltransferase C-terminal" evidence="4">
    <location>
        <begin position="1"/>
        <end position="99"/>
    </location>
</feature>
<evidence type="ECO:0000256" key="2">
    <source>
        <dbReference type="ARBA" id="ARBA00022679"/>
    </source>
</evidence>
<feature type="non-terminal residue" evidence="5">
    <location>
        <position position="1"/>
    </location>
</feature>
<dbReference type="InterPro" id="IPR001077">
    <property type="entry name" value="COMT_C"/>
</dbReference>
<evidence type="ECO:0000313" key="5">
    <source>
        <dbReference type="EMBL" id="SVC38857.1"/>
    </source>
</evidence>
<evidence type="ECO:0000256" key="1">
    <source>
        <dbReference type="ARBA" id="ARBA00022603"/>
    </source>
</evidence>
<evidence type="ECO:0000256" key="3">
    <source>
        <dbReference type="ARBA" id="ARBA00022691"/>
    </source>
</evidence>
<organism evidence="5">
    <name type="scientific">marine metagenome</name>
    <dbReference type="NCBI Taxonomy" id="408172"/>
    <lineage>
        <taxon>unclassified sequences</taxon>
        <taxon>metagenomes</taxon>
        <taxon>ecological metagenomes</taxon>
    </lineage>
</organism>
<dbReference type="SUPFAM" id="SSF53335">
    <property type="entry name" value="S-adenosyl-L-methionine-dependent methyltransferases"/>
    <property type="match status" value="1"/>
</dbReference>
<gene>
    <name evidence="5" type="ORF">METZ01_LOCUS291711</name>
</gene>
<dbReference type="AlphaFoldDB" id="A0A382LU44"/>
<dbReference type="GO" id="GO:0008171">
    <property type="term" value="F:O-methyltransferase activity"/>
    <property type="evidence" value="ECO:0007669"/>
    <property type="project" value="InterPro"/>
</dbReference>
<protein>
    <recommendedName>
        <fullName evidence="4">O-methyltransferase C-terminal domain-containing protein</fullName>
    </recommendedName>
</protein>
<name>A0A382LU44_9ZZZZ</name>
<keyword evidence="1" id="KW-0489">Methyltransferase</keyword>
<dbReference type="PANTHER" id="PTHR43712">
    <property type="entry name" value="PUTATIVE (AFU_ORTHOLOGUE AFUA_4G14580)-RELATED"/>
    <property type="match status" value="1"/>
</dbReference>
<reference evidence="5" key="1">
    <citation type="submission" date="2018-05" db="EMBL/GenBank/DDBJ databases">
        <authorList>
            <person name="Lanie J.A."/>
            <person name="Ng W.-L."/>
            <person name="Kazmierczak K.M."/>
            <person name="Andrzejewski T.M."/>
            <person name="Davidsen T.M."/>
            <person name="Wayne K.J."/>
            <person name="Tettelin H."/>
            <person name="Glass J.I."/>
            <person name="Rusch D."/>
            <person name="Podicherti R."/>
            <person name="Tsui H.-C.T."/>
            <person name="Winkler M.E."/>
        </authorList>
    </citation>
    <scope>NUCLEOTIDE SEQUENCE</scope>
</reference>
<dbReference type="PROSITE" id="PS51683">
    <property type="entry name" value="SAM_OMT_II"/>
    <property type="match status" value="1"/>
</dbReference>
<dbReference type="InterPro" id="IPR016461">
    <property type="entry name" value="COMT-like"/>
</dbReference>
<sequence length="118" mass="13093">VSFFSGNFFTGPYPDDVDAIFMSHVIHDWNDEDCLQILGHCYEALPTGSPVLVQEFLLDDDKTSQLLGVFQWFGLLSSTSGDQRTSAEVGTLLSKAGFAETETRAVDREQSIVIGWKK</sequence>
<proteinExistence type="predicted"/>
<keyword evidence="2" id="KW-0808">Transferase</keyword>